<keyword evidence="7 14" id="KW-0808">Transferase</keyword>
<dbReference type="GO" id="GO:0003984">
    <property type="term" value="F:acetolactate synthase activity"/>
    <property type="evidence" value="ECO:0007669"/>
    <property type="project" value="UniProtKB-EC"/>
</dbReference>
<dbReference type="UniPathway" id="UPA00049">
    <property type="reaction ID" value="UER00059"/>
</dbReference>
<keyword evidence="9" id="KW-0274">FAD</keyword>
<dbReference type="Pfam" id="PF02775">
    <property type="entry name" value="TPP_enzyme_C"/>
    <property type="match status" value="1"/>
</dbReference>
<evidence type="ECO:0000256" key="7">
    <source>
        <dbReference type="ARBA" id="ARBA00022679"/>
    </source>
</evidence>
<evidence type="ECO:0000259" key="16">
    <source>
        <dbReference type="Pfam" id="PF02775"/>
    </source>
</evidence>
<dbReference type="GO" id="GO:0009097">
    <property type="term" value="P:isoleucine biosynthetic process"/>
    <property type="evidence" value="ECO:0007669"/>
    <property type="project" value="UniProtKB-UniPathway"/>
</dbReference>
<evidence type="ECO:0000313" key="21">
    <source>
        <dbReference type="Proteomes" id="UP000396862"/>
    </source>
</evidence>
<dbReference type="PANTHER" id="PTHR18968:SF13">
    <property type="entry name" value="ACETOLACTATE SYNTHASE CATALYTIC SUBUNIT, MITOCHONDRIAL"/>
    <property type="match status" value="1"/>
</dbReference>
<dbReference type="FunFam" id="3.40.50.970:FF:000016">
    <property type="entry name" value="Acetolactate synthase"/>
    <property type="match status" value="1"/>
</dbReference>
<dbReference type="GO" id="GO:0005948">
    <property type="term" value="C:acetolactate synthase complex"/>
    <property type="evidence" value="ECO:0007669"/>
    <property type="project" value="UniProtKB-ARBA"/>
</dbReference>
<dbReference type="InterPro" id="IPR012846">
    <property type="entry name" value="Acetolactate_synth_lsu"/>
</dbReference>
<dbReference type="RefSeq" id="WP_246187278.1">
    <property type="nucleotide sequence ID" value="NZ_BLAU01000001.1"/>
</dbReference>
<dbReference type="AlphaFoldDB" id="A0A2P8CG85"/>
<evidence type="ECO:0000256" key="12">
    <source>
        <dbReference type="ARBA" id="ARBA00023304"/>
    </source>
</evidence>
<evidence type="ECO:0000313" key="19">
    <source>
        <dbReference type="EMBL" id="PSK84000.1"/>
    </source>
</evidence>
<dbReference type="Gene3D" id="3.40.50.970">
    <property type="match status" value="2"/>
</dbReference>
<evidence type="ECO:0000259" key="17">
    <source>
        <dbReference type="Pfam" id="PF02776"/>
    </source>
</evidence>
<dbReference type="UniPathway" id="UPA00047">
    <property type="reaction ID" value="UER00055"/>
</dbReference>
<dbReference type="Proteomes" id="UP000396862">
    <property type="component" value="Unassembled WGS sequence"/>
</dbReference>
<dbReference type="InterPro" id="IPR000399">
    <property type="entry name" value="TPP-bd_CS"/>
</dbReference>
<dbReference type="Pfam" id="PF02776">
    <property type="entry name" value="TPP_enzyme_N"/>
    <property type="match status" value="1"/>
</dbReference>
<comment type="catalytic activity">
    <reaction evidence="13 14">
        <text>2 pyruvate + H(+) = (2S)-2-acetolactate + CO2</text>
        <dbReference type="Rhea" id="RHEA:25249"/>
        <dbReference type="ChEBI" id="CHEBI:15361"/>
        <dbReference type="ChEBI" id="CHEBI:15378"/>
        <dbReference type="ChEBI" id="CHEBI:16526"/>
        <dbReference type="ChEBI" id="CHEBI:58476"/>
        <dbReference type="EC" id="2.2.1.6"/>
    </reaction>
</comment>
<comment type="caution">
    <text evidence="19">The sequence shown here is derived from an EMBL/GenBank/DDBJ whole genome shotgun (WGS) entry which is preliminary data.</text>
</comment>
<evidence type="ECO:0000256" key="3">
    <source>
        <dbReference type="ARBA" id="ARBA00007812"/>
    </source>
</evidence>
<dbReference type="CDD" id="cd07035">
    <property type="entry name" value="TPP_PYR_POX_like"/>
    <property type="match status" value="1"/>
</dbReference>
<comment type="cofactor">
    <cofactor evidence="14">
        <name>Mg(2+)</name>
        <dbReference type="ChEBI" id="CHEBI:18420"/>
    </cofactor>
    <text evidence="14">Binds 1 Mg(2+) ion per subunit.</text>
</comment>
<evidence type="ECO:0000259" key="15">
    <source>
        <dbReference type="Pfam" id="PF00205"/>
    </source>
</evidence>
<evidence type="ECO:0000256" key="8">
    <source>
        <dbReference type="ARBA" id="ARBA00022723"/>
    </source>
</evidence>
<evidence type="ECO:0000313" key="18">
    <source>
        <dbReference type="EMBL" id="GET23542.1"/>
    </source>
</evidence>
<keyword evidence="12 14" id="KW-0100">Branched-chain amino acid biosynthesis</keyword>
<evidence type="ECO:0000256" key="5">
    <source>
        <dbReference type="ARBA" id="ARBA00022605"/>
    </source>
</evidence>
<keyword evidence="21" id="KW-1185">Reference proteome</keyword>
<organism evidence="19 20">
    <name type="scientific">Prolixibacter denitrificans</name>
    <dbReference type="NCBI Taxonomy" id="1541063"/>
    <lineage>
        <taxon>Bacteria</taxon>
        <taxon>Pseudomonadati</taxon>
        <taxon>Bacteroidota</taxon>
        <taxon>Bacteroidia</taxon>
        <taxon>Marinilabiliales</taxon>
        <taxon>Prolixibacteraceae</taxon>
        <taxon>Prolixibacter</taxon>
    </lineage>
</organism>
<comment type="pathway">
    <text evidence="2 14">Amino-acid biosynthesis; L-valine biosynthesis; L-valine from pyruvate: step 1/4.</text>
</comment>
<dbReference type="InterPro" id="IPR029061">
    <property type="entry name" value="THDP-binding"/>
</dbReference>
<comment type="pathway">
    <text evidence="1 14">Amino-acid biosynthesis; L-isoleucine biosynthesis; L-isoleucine from 2-oxobutanoate: step 1/4.</text>
</comment>
<dbReference type="NCBIfam" id="TIGR00118">
    <property type="entry name" value="acolac_lg"/>
    <property type="match status" value="1"/>
</dbReference>
<evidence type="ECO:0000256" key="1">
    <source>
        <dbReference type="ARBA" id="ARBA00004974"/>
    </source>
</evidence>
<keyword evidence="5 14" id="KW-0028">Amino-acid biosynthesis</keyword>
<sequence length="579" mass="63148">MTAPSKEFMEMKQKAMQITGAEAVIRSLLEEGVETIFGYPGGAIMPVYDALYDFDKQVRHILTRHEQGAVHAAQGYARVTGDVGVCFATSGPGATNLITGIADAMIDSTPLVCITGQVASPLLGTDAFQESDVVGISMPVTKWNYQITTPEEIPTAIAQAFYIARSGRPGPVVLDLTKDAQFGKVDFTYKRCEKIRSYVPEYPLDKESLKSAADLINSAKKPFLLFGQGVVLSGAERELQEFIEKAGIPAAGTLLGLSALDSEHELNTGMLGMHGNYGPNIKTNECDVLIAVGMRFDDRVTGDVKRYARQAKVIHLEIDPSEINKIIKADVAVLGDAKKSLRMLTRLVKKQEHTDWVNEFHQAADIENEKVIQKDLFPVKPGLTMGEVVRMSSELTNNQSVVVADVGQNQMAAARYSKFSKTRSHISSGGLGTMGFGLPAAIGAKIGAPDREVVAFVGDGGLQMTIQELGTIAQENLPVKLVVLNNHFLGMVRQWQQLFFERRYSFTEMVNPDFVKIAEGFGIPGKQVTTREELKVAMKEMIDNPGPFLLDVLVEKEDNIFPMVPTGASVSDILLSAEE</sequence>
<evidence type="ECO:0000313" key="20">
    <source>
        <dbReference type="Proteomes" id="UP000240621"/>
    </source>
</evidence>
<reference evidence="19 20" key="1">
    <citation type="submission" date="2018-03" db="EMBL/GenBank/DDBJ databases">
        <title>Genomic Encyclopedia of Archaeal and Bacterial Type Strains, Phase II (KMG-II): from individual species to whole genera.</title>
        <authorList>
            <person name="Goeker M."/>
        </authorList>
    </citation>
    <scope>NUCLEOTIDE SEQUENCE [LARGE SCALE GENOMIC DNA]</scope>
    <source>
        <strain evidence="19 20">DSM 27267</strain>
    </source>
</reference>
<dbReference type="InterPro" id="IPR012001">
    <property type="entry name" value="Thiamin_PyroP_enz_TPP-bd_dom"/>
</dbReference>
<dbReference type="InterPro" id="IPR039368">
    <property type="entry name" value="AHAS_TPP"/>
</dbReference>
<dbReference type="PROSITE" id="PS00187">
    <property type="entry name" value="TPP_ENZYMES"/>
    <property type="match status" value="1"/>
</dbReference>
<comment type="similarity">
    <text evidence="3 14">Belongs to the TPP enzyme family.</text>
</comment>
<dbReference type="GO" id="GO:0050660">
    <property type="term" value="F:flavin adenine dinucleotide binding"/>
    <property type="evidence" value="ECO:0007669"/>
    <property type="project" value="InterPro"/>
</dbReference>
<dbReference type="SUPFAM" id="SSF52518">
    <property type="entry name" value="Thiamin diphosphate-binding fold (THDP-binding)"/>
    <property type="match status" value="2"/>
</dbReference>
<dbReference type="PANTHER" id="PTHR18968">
    <property type="entry name" value="THIAMINE PYROPHOSPHATE ENZYMES"/>
    <property type="match status" value="1"/>
</dbReference>
<dbReference type="GO" id="GO:0009099">
    <property type="term" value="P:L-valine biosynthetic process"/>
    <property type="evidence" value="ECO:0007669"/>
    <property type="project" value="UniProtKB-UniPathway"/>
</dbReference>
<dbReference type="InterPro" id="IPR029035">
    <property type="entry name" value="DHS-like_NAD/FAD-binding_dom"/>
</dbReference>
<dbReference type="SUPFAM" id="SSF52467">
    <property type="entry name" value="DHS-like NAD/FAD-binding domain"/>
    <property type="match status" value="1"/>
</dbReference>
<dbReference type="CDD" id="cd02015">
    <property type="entry name" value="TPP_AHAS"/>
    <property type="match status" value="1"/>
</dbReference>
<comment type="cofactor">
    <cofactor evidence="14">
        <name>thiamine diphosphate</name>
        <dbReference type="ChEBI" id="CHEBI:58937"/>
    </cofactor>
    <text evidence="14">Binds 1 thiamine pyrophosphate per subunit.</text>
</comment>
<evidence type="ECO:0000256" key="2">
    <source>
        <dbReference type="ARBA" id="ARBA00005025"/>
    </source>
</evidence>
<dbReference type="InterPro" id="IPR012000">
    <property type="entry name" value="Thiamin_PyroP_enz_cen_dom"/>
</dbReference>
<dbReference type="Proteomes" id="UP000240621">
    <property type="component" value="Unassembled WGS sequence"/>
</dbReference>
<dbReference type="InterPro" id="IPR045229">
    <property type="entry name" value="TPP_enz"/>
</dbReference>
<name>A0A2P8CG85_9BACT</name>
<dbReference type="EMBL" id="BLAU01000001">
    <property type="protein sequence ID" value="GET23542.1"/>
    <property type="molecule type" value="Genomic_DNA"/>
</dbReference>
<dbReference type="FunFam" id="3.40.50.1220:FF:000008">
    <property type="entry name" value="Acetolactate synthase"/>
    <property type="match status" value="1"/>
</dbReference>
<dbReference type="EC" id="2.2.1.6" evidence="4 14"/>
<accession>A0A2P8CG85</accession>
<keyword evidence="6" id="KW-0285">Flavoprotein</keyword>
<proteinExistence type="inferred from homology"/>
<evidence type="ECO:0000256" key="9">
    <source>
        <dbReference type="ARBA" id="ARBA00022827"/>
    </source>
</evidence>
<feature type="domain" description="Thiamine pyrophosphate enzyme TPP-binding" evidence="16">
    <location>
        <begin position="405"/>
        <end position="552"/>
    </location>
</feature>
<dbReference type="InterPro" id="IPR011766">
    <property type="entry name" value="TPP_enzyme_TPP-bd"/>
</dbReference>
<gene>
    <name evidence="18" type="primary">ilvB</name>
    <name evidence="19" type="ORF">CLV93_103426</name>
    <name evidence="18" type="ORF">JCM18694_37880</name>
</gene>
<dbReference type="FunFam" id="3.40.50.970:FF:000007">
    <property type="entry name" value="Acetolactate synthase"/>
    <property type="match status" value="1"/>
</dbReference>
<dbReference type="EMBL" id="PYGC01000003">
    <property type="protein sequence ID" value="PSK84000.1"/>
    <property type="molecule type" value="Genomic_DNA"/>
</dbReference>
<dbReference type="Gene3D" id="3.40.50.1220">
    <property type="entry name" value="TPP-binding domain"/>
    <property type="match status" value="1"/>
</dbReference>
<keyword evidence="10 14" id="KW-0460">Magnesium</keyword>
<evidence type="ECO:0000256" key="14">
    <source>
        <dbReference type="RuleBase" id="RU003591"/>
    </source>
</evidence>
<feature type="domain" description="Thiamine pyrophosphate enzyme N-terminal TPP-binding" evidence="17">
    <location>
        <begin position="19"/>
        <end position="134"/>
    </location>
</feature>
<dbReference type="Pfam" id="PF00205">
    <property type="entry name" value="TPP_enzyme_M"/>
    <property type="match status" value="1"/>
</dbReference>
<evidence type="ECO:0000256" key="6">
    <source>
        <dbReference type="ARBA" id="ARBA00022630"/>
    </source>
</evidence>
<evidence type="ECO:0000256" key="11">
    <source>
        <dbReference type="ARBA" id="ARBA00023052"/>
    </source>
</evidence>
<evidence type="ECO:0000256" key="4">
    <source>
        <dbReference type="ARBA" id="ARBA00013145"/>
    </source>
</evidence>
<keyword evidence="11 14" id="KW-0786">Thiamine pyrophosphate</keyword>
<dbReference type="GO" id="GO:0000287">
    <property type="term" value="F:magnesium ion binding"/>
    <property type="evidence" value="ECO:0007669"/>
    <property type="project" value="UniProtKB-UniRule"/>
</dbReference>
<feature type="domain" description="Thiamine pyrophosphate enzyme central" evidence="15">
    <location>
        <begin position="210"/>
        <end position="344"/>
    </location>
</feature>
<keyword evidence="8 14" id="KW-0479">Metal-binding</keyword>
<dbReference type="GO" id="GO:0030976">
    <property type="term" value="F:thiamine pyrophosphate binding"/>
    <property type="evidence" value="ECO:0007669"/>
    <property type="project" value="UniProtKB-UniRule"/>
</dbReference>
<reference evidence="18 21" key="2">
    <citation type="submission" date="2019-10" db="EMBL/GenBank/DDBJ databases">
        <title>Prolixibacter strains distinguished by the presence of nitrate reductase genes were adept at nitrate-dependent anaerobic corrosion of metallic iron and carbon steel.</title>
        <authorList>
            <person name="Iino T."/>
            <person name="Shono N."/>
            <person name="Ito K."/>
            <person name="Nakamura R."/>
            <person name="Sueoka K."/>
            <person name="Harayama S."/>
            <person name="Ohkuma M."/>
        </authorList>
    </citation>
    <scope>NUCLEOTIDE SEQUENCE [LARGE SCALE GENOMIC DNA]</scope>
    <source>
        <strain evidence="18 21">MIC1-1</strain>
    </source>
</reference>
<protein>
    <recommendedName>
        <fullName evidence="4 14">Acetolactate synthase</fullName>
        <ecNumber evidence="4 14">2.2.1.6</ecNumber>
    </recommendedName>
</protein>
<evidence type="ECO:0000256" key="13">
    <source>
        <dbReference type="ARBA" id="ARBA00048670"/>
    </source>
</evidence>
<evidence type="ECO:0000256" key="10">
    <source>
        <dbReference type="ARBA" id="ARBA00022842"/>
    </source>
</evidence>